<dbReference type="InterPro" id="IPR014247">
    <property type="entry name" value="Spore_lipoprot_YhcN/YlaJ"/>
</dbReference>
<dbReference type="InterPro" id="IPR019076">
    <property type="entry name" value="Spore_lipoprot_YhcN/YlaJ-like"/>
</dbReference>
<dbReference type="Pfam" id="PF09580">
    <property type="entry name" value="Spore_YhcN_YlaJ"/>
    <property type="match status" value="1"/>
</dbReference>
<feature type="compositionally biased region" description="Polar residues" evidence="1">
    <location>
        <begin position="31"/>
        <end position="42"/>
    </location>
</feature>
<protein>
    <recommendedName>
        <fullName evidence="4">YhcN/YlaJ family sporulation lipoprotein</fullName>
    </recommendedName>
</protein>
<dbReference type="RefSeq" id="WP_036833527.1">
    <property type="nucleotide sequence ID" value="NZ_AVPG01000007.1"/>
</dbReference>
<sequence>MNLKILGVTALSAFMLFGCNTDNNNKEEAGMNNSYENQNNDYSPEDDGFNNVNYDRPNGGLDGQDYNEENIGNEDTYRDNNRNEYTVARKIADQVSDKVEDVDRAYVLKTENNAYVAVTLDNGENRLNDPLKKEVAKVVKKTDNDVDNVYVSANEKFFDMTNDYAQDVRNGKPVEGFFEEFGQMINRIFPEAK</sequence>
<feature type="region of interest" description="Disordered" evidence="1">
    <location>
        <begin position="28"/>
        <end position="79"/>
    </location>
</feature>
<evidence type="ECO:0008006" key="4">
    <source>
        <dbReference type="Google" id="ProtNLM"/>
    </source>
</evidence>
<keyword evidence="3" id="KW-1185">Reference proteome</keyword>
<dbReference type="Proteomes" id="UP000030401">
    <property type="component" value="Unassembled WGS sequence"/>
</dbReference>
<proteinExistence type="predicted"/>
<dbReference type="EMBL" id="AVPG01000007">
    <property type="protein sequence ID" value="KGX87355.1"/>
    <property type="molecule type" value="Genomic_DNA"/>
</dbReference>
<dbReference type="GO" id="GO:0030435">
    <property type="term" value="P:sporulation resulting in formation of a cellular spore"/>
    <property type="evidence" value="ECO:0007669"/>
    <property type="project" value="InterPro"/>
</dbReference>
<organism evidence="2 3">
    <name type="scientific">Pontibacillus litoralis JSM 072002</name>
    <dbReference type="NCBI Taxonomy" id="1385512"/>
    <lineage>
        <taxon>Bacteria</taxon>
        <taxon>Bacillati</taxon>
        <taxon>Bacillota</taxon>
        <taxon>Bacilli</taxon>
        <taxon>Bacillales</taxon>
        <taxon>Bacillaceae</taxon>
        <taxon>Pontibacillus</taxon>
    </lineage>
</organism>
<evidence type="ECO:0000313" key="2">
    <source>
        <dbReference type="EMBL" id="KGX87355.1"/>
    </source>
</evidence>
<gene>
    <name evidence="2" type="ORF">N784_15755</name>
</gene>
<dbReference type="eggNOG" id="ENOG5032V70">
    <property type="taxonomic scope" value="Bacteria"/>
</dbReference>
<accession>A0A0A5G8B2</accession>
<reference evidence="2 3" key="1">
    <citation type="submission" date="2013-08" db="EMBL/GenBank/DDBJ databases">
        <authorList>
            <person name="Huang J."/>
            <person name="Wang G."/>
        </authorList>
    </citation>
    <scope>NUCLEOTIDE SEQUENCE [LARGE SCALE GENOMIC DNA]</scope>
    <source>
        <strain evidence="2 3">JSM 072002</strain>
    </source>
</reference>
<dbReference type="STRING" id="1385512.N784_15755"/>
<dbReference type="AlphaFoldDB" id="A0A0A5G8B2"/>
<dbReference type="NCBIfam" id="TIGR02898">
    <property type="entry name" value="spore_YhcN_YlaJ"/>
    <property type="match status" value="1"/>
</dbReference>
<comment type="caution">
    <text evidence="2">The sequence shown here is derived from an EMBL/GenBank/DDBJ whole genome shotgun (WGS) entry which is preliminary data.</text>
</comment>
<evidence type="ECO:0000313" key="3">
    <source>
        <dbReference type="Proteomes" id="UP000030401"/>
    </source>
</evidence>
<dbReference type="PROSITE" id="PS51257">
    <property type="entry name" value="PROKAR_LIPOPROTEIN"/>
    <property type="match status" value="1"/>
</dbReference>
<evidence type="ECO:0000256" key="1">
    <source>
        <dbReference type="SAM" id="MobiDB-lite"/>
    </source>
</evidence>
<name>A0A0A5G8B2_9BACI</name>